<evidence type="ECO:0000313" key="3">
    <source>
        <dbReference type="Proteomes" id="UP000783213"/>
    </source>
</evidence>
<accession>A0ABQ7IYE3</accession>
<name>A0ABQ7IYE3_9HELO</name>
<dbReference type="InterPro" id="IPR045518">
    <property type="entry name" value="2EXR"/>
</dbReference>
<sequence length="515" mass="59421">MAGLKNEFISGLDVPNNPAIETARVMKNHGHPSSRDSINESGNSIITVANMQTTNDLHEDITHEKNATTEESTVNLELTEGPLVCPWGNTSPDFLLKNDSASNGMRYRKLYLRNFLWGEHFSTWVELERRSSHDTFTCFPRLPHELRRKIWLHALPEPRTISLHLATDYHSYRIPWSDDLKSHLITATLCFDDDSSANLSSDCLLWICRESSEIFLEHYRRPRGVRPVDGKYHCPDGRQQAACVRVQSKGWIDFEVDTLVARNLEHTFYELARLQSRPDLSAITNLTISETPLYEASNDPWWTNTVPFLIEEQFPRLKHLSLIANHAEEAVEWKYSRGHFGPLAVVKATDVNFMNELKRVLQIDRLSIFDMDNEEFTDSGQKDAALANPKVLEMQFLHGANMSYWKNVEVTLAFLVHWEKDGEALPFDGLQPACENHLHFTFSPYPTGKMHIRWWGQEYVIPTDEDGIANGEYWGVRELFDDHETSDRPKPSQWPWNYGYDIVVSRGSCWVQKQT</sequence>
<organism evidence="2 3">
    <name type="scientific">Botrytis deweyae</name>
    <dbReference type="NCBI Taxonomy" id="2478750"/>
    <lineage>
        <taxon>Eukaryota</taxon>
        <taxon>Fungi</taxon>
        <taxon>Dikarya</taxon>
        <taxon>Ascomycota</taxon>
        <taxon>Pezizomycotina</taxon>
        <taxon>Leotiomycetes</taxon>
        <taxon>Helotiales</taxon>
        <taxon>Sclerotiniaceae</taxon>
        <taxon>Botrytis</taxon>
    </lineage>
</organism>
<dbReference type="Proteomes" id="UP000783213">
    <property type="component" value="Unassembled WGS sequence"/>
</dbReference>
<evidence type="ECO:0000313" key="2">
    <source>
        <dbReference type="EMBL" id="KAF7937276.1"/>
    </source>
</evidence>
<evidence type="ECO:0000259" key="1">
    <source>
        <dbReference type="Pfam" id="PF20150"/>
    </source>
</evidence>
<dbReference type="Pfam" id="PF20150">
    <property type="entry name" value="2EXR"/>
    <property type="match status" value="1"/>
</dbReference>
<comment type="caution">
    <text evidence="2">The sequence shown here is derived from an EMBL/GenBank/DDBJ whole genome shotgun (WGS) entry which is preliminary data.</text>
</comment>
<protein>
    <recommendedName>
        <fullName evidence="1">2EXR domain-containing protein</fullName>
    </recommendedName>
</protein>
<dbReference type="GeneID" id="62228364"/>
<dbReference type="RefSeq" id="XP_038814194.1">
    <property type="nucleotide sequence ID" value="XM_038949209.1"/>
</dbReference>
<gene>
    <name evidence="2" type="ORF">EAE98_001590</name>
</gene>
<feature type="domain" description="2EXR" evidence="1">
    <location>
        <begin position="136"/>
        <end position="259"/>
    </location>
</feature>
<keyword evidence="3" id="KW-1185">Reference proteome</keyword>
<dbReference type="PANTHER" id="PTHR35910">
    <property type="entry name" value="2EXR DOMAIN-CONTAINING PROTEIN"/>
    <property type="match status" value="1"/>
</dbReference>
<reference evidence="2 3" key="1">
    <citation type="journal article" date="2020" name="Genome Biol. Evol.">
        <title>Comparative genomics of Sclerotiniaceae.</title>
        <authorList>
            <person name="Valero Jimenez C.A."/>
            <person name="Steentjes M."/>
            <person name="Scholten O.E."/>
            <person name="Van Kan J.A.L."/>
        </authorList>
    </citation>
    <scope>NUCLEOTIDE SEQUENCE [LARGE SCALE GENOMIC DNA]</scope>
    <source>
        <strain evidence="2 3">B1</strain>
    </source>
</reference>
<dbReference type="EMBL" id="RCSX01000003">
    <property type="protein sequence ID" value="KAF7937276.1"/>
    <property type="molecule type" value="Genomic_DNA"/>
</dbReference>
<proteinExistence type="predicted"/>
<dbReference type="PANTHER" id="PTHR35910:SF6">
    <property type="entry name" value="2EXR DOMAIN-CONTAINING PROTEIN"/>
    <property type="match status" value="1"/>
</dbReference>